<dbReference type="EMBL" id="KN824289">
    <property type="protein sequence ID" value="KIM29342.1"/>
    <property type="molecule type" value="Genomic_DNA"/>
</dbReference>
<dbReference type="PANTHER" id="PTHR47706:SF1">
    <property type="entry name" value="CIPA-LIKE, PUTATIVE (AFU_ORTHOLOGUE AFUA_1G12460)-RELATED"/>
    <property type="match status" value="1"/>
</dbReference>
<comment type="similarity">
    <text evidence="1">Belongs to the NmrA-type oxidoreductase family. Isoflavone reductase subfamily.</text>
</comment>
<evidence type="ECO:0000313" key="6">
    <source>
        <dbReference type="Proteomes" id="UP000054097"/>
    </source>
</evidence>
<dbReference type="AlphaFoldDB" id="A0A0C2XJV3"/>
<dbReference type="PANTHER" id="PTHR47706">
    <property type="entry name" value="NMRA-LIKE FAMILY PROTEIN"/>
    <property type="match status" value="1"/>
</dbReference>
<evidence type="ECO:0000256" key="2">
    <source>
        <dbReference type="ARBA" id="ARBA00022857"/>
    </source>
</evidence>
<dbReference type="Proteomes" id="UP000054097">
    <property type="component" value="Unassembled WGS sequence"/>
</dbReference>
<sequence>MGTYAYCDRFGRNTLVNAEGNLGKRFVESLLASTEPTFQVTVLDRPNSSYDAPKGAEVKVVQRDLTDQTALTEDLRGIDALIMMHTTNKEFLTISNAAIGAAIAAGVKMVMPSDFGSKDTTFFVKASTAKPLVRDLLQERANEGKITYTIVKNGPFFENPSKDAYGIDYRAKTATLYDDGTQKFNCTTFASIISAVIGILRSPAPYTNKTVYIHDFYTSQREMLAIIESEVNPDGSKFETTSIDTLELGKKSLEAWQRDNQDIQNFLGVIKSAVWGPNGAADWDENDDSQALGLEKKDLRTELKRKMEMGL</sequence>
<dbReference type="HOGENOM" id="CLU_044876_3_2_1"/>
<evidence type="ECO:0000256" key="3">
    <source>
        <dbReference type="ARBA" id="ARBA00023002"/>
    </source>
</evidence>
<feature type="domain" description="NAD(P)-binding" evidence="4">
    <location>
        <begin position="18"/>
        <end position="171"/>
    </location>
</feature>
<dbReference type="InterPro" id="IPR051609">
    <property type="entry name" value="NmrA/Isoflavone_reductase-like"/>
</dbReference>
<dbReference type="SUPFAM" id="SSF51735">
    <property type="entry name" value="NAD(P)-binding Rossmann-fold domains"/>
    <property type="match status" value="1"/>
</dbReference>
<keyword evidence="2" id="KW-0521">NADP</keyword>
<evidence type="ECO:0000259" key="4">
    <source>
        <dbReference type="Pfam" id="PF13460"/>
    </source>
</evidence>
<proteinExistence type="inferred from homology"/>
<dbReference type="InterPro" id="IPR036291">
    <property type="entry name" value="NAD(P)-bd_dom_sf"/>
</dbReference>
<protein>
    <recommendedName>
        <fullName evidence="4">NAD(P)-binding domain-containing protein</fullName>
    </recommendedName>
</protein>
<keyword evidence="6" id="KW-1185">Reference proteome</keyword>
<gene>
    <name evidence="5" type="ORF">M408DRAFT_23110</name>
</gene>
<evidence type="ECO:0000313" key="5">
    <source>
        <dbReference type="EMBL" id="KIM29342.1"/>
    </source>
</evidence>
<dbReference type="Gene3D" id="3.40.50.720">
    <property type="entry name" value="NAD(P)-binding Rossmann-like Domain"/>
    <property type="match status" value="1"/>
</dbReference>
<organism evidence="5 6">
    <name type="scientific">Serendipita vermifera MAFF 305830</name>
    <dbReference type="NCBI Taxonomy" id="933852"/>
    <lineage>
        <taxon>Eukaryota</taxon>
        <taxon>Fungi</taxon>
        <taxon>Dikarya</taxon>
        <taxon>Basidiomycota</taxon>
        <taxon>Agaricomycotina</taxon>
        <taxon>Agaricomycetes</taxon>
        <taxon>Sebacinales</taxon>
        <taxon>Serendipitaceae</taxon>
        <taxon>Serendipita</taxon>
    </lineage>
</organism>
<dbReference type="GO" id="GO:0016491">
    <property type="term" value="F:oxidoreductase activity"/>
    <property type="evidence" value="ECO:0007669"/>
    <property type="project" value="UniProtKB-KW"/>
</dbReference>
<dbReference type="Gene3D" id="3.90.25.10">
    <property type="entry name" value="UDP-galactose 4-epimerase, domain 1"/>
    <property type="match status" value="1"/>
</dbReference>
<reference evidence="6" key="2">
    <citation type="submission" date="2015-01" db="EMBL/GenBank/DDBJ databases">
        <title>Evolutionary Origins and Diversification of the Mycorrhizal Mutualists.</title>
        <authorList>
            <consortium name="DOE Joint Genome Institute"/>
            <consortium name="Mycorrhizal Genomics Consortium"/>
            <person name="Kohler A."/>
            <person name="Kuo A."/>
            <person name="Nagy L.G."/>
            <person name="Floudas D."/>
            <person name="Copeland A."/>
            <person name="Barry K.W."/>
            <person name="Cichocki N."/>
            <person name="Veneault-Fourrey C."/>
            <person name="LaButti K."/>
            <person name="Lindquist E.A."/>
            <person name="Lipzen A."/>
            <person name="Lundell T."/>
            <person name="Morin E."/>
            <person name="Murat C."/>
            <person name="Riley R."/>
            <person name="Ohm R."/>
            <person name="Sun H."/>
            <person name="Tunlid A."/>
            <person name="Henrissat B."/>
            <person name="Grigoriev I.V."/>
            <person name="Hibbett D.S."/>
            <person name="Martin F."/>
        </authorList>
    </citation>
    <scope>NUCLEOTIDE SEQUENCE [LARGE SCALE GENOMIC DNA]</scope>
    <source>
        <strain evidence="6">MAFF 305830</strain>
    </source>
</reference>
<dbReference type="OrthoDB" id="9974981at2759"/>
<dbReference type="Pfam" id="PF13460">
    <property type="entry name" value="NAD_binding_10"/>
    <property type="match status" value="1"/>
</dbReference>
<accession>A0A0C2XJV3</accession>
<evidence type="ECO:0000256" key="1">
    <source>
        <dbReference type="ARBA" id="ARBA00005725"/>
    </source>
</evidence>
<dbReference type="InterPro" id="IPR016040">
    <property type="entry name" value="NAD(P)-bd_dom"/>
</dbReference>
<keyword evidence="3" id="KW-0560">Oxidoreductase</keyword>
<dbReference type="STRING" id="933852.A0A0C2XJV3"/>
<reference evidence="5 6" key="1">
    <citation type="submission" date="2014-04" db="EMBL/GenBank/DDBJ databases">
        <authorList>
            <consortium name="DOE Joint Genome Institute"/>
            <person name="Kuo A."/>
            <person name="Zuccaro A."/>
            <person name="Kohler A."/>
            <person name="Nagy L.G."/>
            <person name="Floudas D."/>
            <person name="Copeland A."/>
            <person name="Barry K.W."/>
            <person name="Cichocki N."/>
            <person name="Veneault-Fourrey C."/>
            <person name="LaButti K."/>
            <person name="Lindquist E.A."/>
            <person name="Lipzen A."/>
            <person name="Lundell T."/>
            <person name="Morin E."/>
            <person name="Murat C."/>
            <person name="Sun H."/>
            <person name="Tunlid A."/>
            <person name="Henrissat B."/>
            <person name="Grigoriev I.V."/>
            <person name="Hibbett D.S."/>
            <person name="Martin F."/>
            <person name="Nordberg H.P."/>
            <person name="Cantor M.N."/>
            <person name="Hua S.X."/>
        </authorList>
    </citation>
    <scope>NUCLEOTIDE SEQUENCE [LARGE SCALE GENOMIC DNA]</scope>
    <source>
        <strain evidence="5 6">MAFF 305830</strain>
    </source>
</reference>
<name>A0A0C2XJV3_SERVB</name>